<feature type="region of interest" description="Disordered" evidence="5">
    <location>
        <begin position="683"/>
        <end position="704"/>
    </location>
</feature>
<dbReference type="PANTHER" id="PTHR31569:SF4">
    <property type="entry name" value="SWIM-TYPE DOMAIN-CONTAINING PROTEIN"/>
    <property type="match status" value="1"/>
</dbReference>
<dbReference type="PROSITE" id="PS50966">
    <property type="entry name" value="ZF_SWIM"/>
    <property type="match status" value="2"/>
</dbReference>
<gene>
    <name evidence="8" type="ORF">KUF71_001338</name>
</gene>
<dbReference type="Proteomes" id="UP001219518">
    <property type="component" value="Unassembled WGS sequence"/>
</dbReference>
<evidence type="ECO:0000256" key="2">
    <source>
        <dbReference type="ARBA" id="ARBA00022670"/>
    </source>
</evidence>
<reference evidence="8" key="2">
    <citation type="journal article" date="2023" name="BMC Genomics">
        <title>Pest status, molecular evolution, and epigenetic factors derived from the genome assembly of Frankliniella fusca, a thysanopteran phytovirus vector.</title>
        <authorList>
            <person name="Catto M.A."/>
            <person name="Labadie P.E."/>
            <person name="Jacobson A.L."/>
            <person name="Kennedy G.G."/>
            <person name="Srinivasan R."/>
            <person name="Hunt B.G."/>
        </authorList>
    </citation>
    <scope>NUCLEOTIDE SEQUENCE</scope>
    <source>
        <strain evidence="8">PL_HMW_Pooled</strain>
    </source>
</reference>
<dbReference type="Pfam" id="PF21056">
    <property type="entry name" value="ZSWIM1-3_RNaseH-like"/>
    <property type="match status" value="1"/>
</dbReference>
<keyword evidence="4" id="KW-0479">Metal-binding</keyword>
<feature type="region of interest" description="Disordered" evidence="5">
    <location>
        <begin position="574"/>
        <end position="611"/>
    </location>
</feature>
<dbReference type="Gene3D" id="3.40.395.10">
    <property type="entry name" value="Adenoviral Proteinase, Chain A"/>
    <property type="match status" value="1"/>
</dbReference>
<feature type="domain" description="SWIM-type" evidence="7">
    <location>
        <begin position="509"/>
        <end position="548"/>
    </location>
</feature>
<feature type="compositionally biased region" description="Polar residues" evidence="5">
    <location>
        <begin position="855"/>
        <end position="867"/>
    </location>
</feature>
<feature type="region of interest" description="Disordered" evidence="5">
    <location>
        <begin position="1076"/>
        <end position="1098"/>
    </location>
</feature>
<dbReference type="InterPro" id="IPR007527">
    <property type="entry name" value="Znf_SWIM"/>
</dbReference>
<dbReference type="InterPro" id="IPR048324">
    <property type="entry name" value="ZSWIM1-3_RNaseH-like"/>
</dbReference>
<protein>
    <submittedName>
        <fullName evidence="8">Zinc finger SWIM domain-containing protein 3</fullName>
    </submittedName>
</protein>
<dbReference type="InterPro" id="IPR038765">
    <property type="entry name" value="Papain-like_cys_pep_sf"/>
</dbReference>
<dbReference type="SUPFAM" id="SSF54001">
    <property type="entry name" value="Cysteine proteinases"/>
    <property type="match status" value="1"/>
</dbReference>
<evidence type="ECO:0000256" key="4">
    <source>
        <dbReference type="PROSITE-ProRule" id="PRU00325"/>
    </source>
</evidence>
<name>A0AAE1I422_9NEOP</name>
<dbReference type="EMBL" id="JAHWGI010001433">
    <property type="protein sequence ID" value="KAK3931965.1"/>
    <property type="molecule type" value="Genomic_DNA"/>
</dbReference>
<keyword evidence="4" id="KW-0863">Zinc-finger</keyword>
<proteinExistence type="inferred from homology"/>
<keyword evidence="3" id="KW-0378">Hydrolase</keyword>
<dbReference type="Pfam" id="PF02902">
    <property type="entry name" value="Peptidase_C48"/>
    <property type="match status" value="1"/>
</dbReference>
<keyword evidence="2" id="KW-0645">Protease</keyword>
<dbReference type="PANTHER" id="PTHR31569">
    <property type="entry name" value="SWIM-TYPE DOMAIN-CONTAINING PROTEIN"/>
    <property type="match status" value="1"/>
</dbReference>
<evidence type="ECO:0000313" key="9">
    <source>
        <dbReference type="Proteomes" id="UP001219518"/>
    </source>
</evidence>
<dbReference type="GO" id="GO:0008270">
    <property type="term" value="F:zinc ion binding"/>
    <property type="evidence" value="ECO:0007669"/>
    <property type="project" value="UniProtKB-KW"/>
</dbReference>
<reference evidence="8" key="1">
    <citation type="submission" date="2021-07" db="EMBL/GenBank/DDBJ databases">
        <authorList>
            <person name="Catto M.A."/>
            <person name="Jacobson A."/>
            <person name="Kennedy G."/>
            <person name="Labadie P."/>
            <person name="Hunt B.G."/>
            <person name="Srinivasan R."/>
        </authorList>
    </citation>
    <scope>NUCLEOTIDE SEQUENCE</scope>
    <source>
        <strain evidence="8">PL_HMW_Pooled</strain>
        <tissue evidence="8">Head</tissue>
    </source>
</reference>
<dbReference type="InterPro" id="IPR052579">
    <property type="entry name" value="Zinc_finger_SWIM"/>
</dbReference>
<evidence type="ECO:0000256" key="3">
    <source>
        <dbReference type="ARBA" id="ARBA00022801"/>
    </source>
</evidence>
<dbReference type="GO" id="GO:0006508">
    <property type="term" value="P:proteolysis"/>
    <property type="evidence" value="ECO:0007669"/>
    <property type="project" value="UniProtKB-KW"/>
</dbReference>
<dbReference type="Pfam" id="PF21599">
    <property type="entry name" value="ZSWIM3_N"/>
    <property type="match status" value="1"/>
</dbReference>
<dbReference type="PROSITE" id="PS50600">
    <property type="entry name" value="ULP_PROTEASE"/>
    <property type="match status" value="1"/>
</dbReference>
<feature type="domain" description="Ubiquitin-like protease family profile" evidence="6">
    <location>
        <begin position="1132"/>
        <end position="1300"/>
    </location>
</feature>
<accession>A0AAE1I422</accession>
<feature type="compositionally biased region" description="Polar residues" evidence="5">
    <location>
        <begin position="689"/>
        <end position="699"/>
    </location>
</feature>
<comment type="similarity">
    <text evidence="1">Belongs to the peptidase C48 family.</text>
</comment>
<feature type="compositionally biased region" description="Basic and acidic residues" evidence="5">
    <location>
        <begin position="748"/>
        <end position="757"/>
    </location>
</feature>
<evidence type="ECO:0000256" key="5">
    <source>
        <dbReference type="SAM" id="MobiDB-lite"/>
    </source>
</evidence>
<evidence type="ECO:0000313" key="8">
    <source>
        <dbReference type="EMBL" id="KAK3931965.1"/>
    </source>
</evidence>
<dbReference type="GO" id="GO:0008234">
    <property type="term" value="F:cysteine-type peptidase activity"/>
    <property type="evidence" value="ECO:0007669"/>
    <property type="project" value="InterPro"/>
</dbReference>
<dbReference type="InterPro" id="IPR048325">
    <property type="entry name" value="ZSWIM3_N"/>
</dbReference>
<feature type="domain" description="SWIM-type" evidence="7">
    <location>
        <begin position="1003"/>
        <end position="1051"/>
    </location>
</feature>
<evidence type="ECO:0000259" key="7">
    <source>
        <dbReference type="PROSITE" id="PS50966"/>
    </source>
</evidence>
<feature type="compositionally biased region" description="Polar residues" evidence="5">
    <location>
        <begin position="574"/>
        <end position="599"/>
    </location>
</feature>
<comment type="caution">
    <text evidence="8">The sequence shown here is derived from an EMBL/GenBank/DDBJ whole genome shotgun (WGS) entry which is preliminary data.</text>
</comment>
<feature type="region of interest" description="Disordered" evidence="5">
    <location>
        <begin position="735"/>
        <end position="871"/>
    </location>
</feature>
<dbReference type="InterPro" id="IPR003653">
    <property type="entry name" value="Peptidase_C48_C"/>
</dbReference>
<evidence type="ECO:0000256" key="1">
    <source>
        <dbReference type="ARBA" id="ARBA00005234"/>
    </source>
</evidence>
<organism evidence="8 9">
    <name type="scientific">Frankliniella fusca</name>
    <dbReference type="NCBI Taxonomy" id="407009"/>
    <lineage>
        <taxon>Eukaryota</taxon>
        <taxon>Metazoa</taxon>
        <taxon>Ecdysozoa</taxon>
        <taxon>Arthropoda</taxon>
        <taxon>Hexapoda</taxon>
        <taxon>Insecta</taxon>
        <taxon>Pterygota</taxon>
        <taxon>Neoptera</taxon>
        <taxon>Paraneoptera</taxon>
        <taxon>Thysanoptera</taxon>
        <taxon>Terebrantia</taxon>
        <taxon>Thripoidea</taxon>
        <taxon>Thripidae</taxon>
        <taxon>Frankliniella</taxon>
    </lineage>
</organism>
<keyword evidence="4" id="KW-0862">Zinc</keyword>
<evidence type="ECO:0000259" key="6">
    <source>
        <dbReference type="PROSITE" id="PS50600"/>
    </source>
</evidence>
<sequence>MSERIRQNEYFNCFKEFEDCLRAYELKNCVIFKRTSTKPVDKYNARLQPGQTKLDECLFLKYGTYNCVHGGPVRPSQSKGLRPNQRTLQLHCPAQISLVGEACLKQRLKISSFKHLHQNHPVGNSNFAKHYSKNKKLDKTTKELVTTMFKCRGKNADIVHQIQETTGKAVNSKDISNMKQQYRMEQRLGKTPEEDLILELKKMLKDDPGSQYVIGHVENETDVDDTENNEPKLVDFIFFQTKAMRDNLEQFPEILGLDTTYDVNKHNMHLSVVQAIDNHKNGRIVGYIFLRRETSNILESALKVFVAKNPDVVNTVKTVIVDKDYKEISGVRKVLPNVHVHLCHTHVRRIFSRRVKGEENASKLTKFLNDMCLSDTAEVFHNHYNALKSVASPDFMLYFDQYWLNIQAAWVLYVRDESLSLGVRSTNHVESHNDKIKKVITRTSTLGDCVRELLRLHFSREFESSYRNFLEQAKKSYLAHNQDPNVKAIFSALSDWGASLLVSELKKSYDLSEDILLDEDENTCTCHFSKMFGIGLCQHIFYHKLQEGINKITRKDLLNPKDLPTRWLNQSLRQCNRGPNPSQTPSFNEANEGSSSCVMRTTPRGPKPMDKTSKYRKALKICTEICSILSLNGGHQYEKRIQDLEKILEYWMSKKEIVVLPVNANGTVDLNVAENIQVDDATLDKDKTSTTSRSANANDVNPPCENILTSPNSIPSYLKLALIVRGPHREPYVSEGSAEIGKLQEQTPTKDDSKKFESLSAGEDGDCSPIRHPKEGSPDSSELQELTPPPKYDAGNSQEIDSPGESEDSDLSTISHSRGGSPKRSELQELTPPPKYDAGNSQEIDSPGASEDSDLSTIRHSRGGSSESRLELQEFTPTTDDTKDIQIIESPGSGKNLDLPPIRTAVCDWAIDDSTLTMFGLTREEFLSGVQVGTRLEPGTSPPKFVLPEQKLRILKDKTLPDKNGIEERCARGSEIPKNDVTQLSDVSWCVKSQNRLTKEKSYKVIELRDSCKISSCSLEPCRHRFSCTCMDYKYSGCTCKHINAVFQQYFRKAGSDTSSSRVIFSTSLSPDNIKLPSHSVQGRPRNKTPLKPIKTTQDISADGDKGLPWEIKNFEYPDWSMLKHKYKCSGITLSKADFECLKAGEFLFDSTIDVFSTLMIADNENQYAEIESIPSNALQCTQLGMQCYLSNIDKNTFVLNDMLVVPSNINLNHWVLFLVLTKLKCIVILDPLYSKKSVDPNVVEHLQILRHFLECSYHFCFQGLKLDWEEWKLYAPRDFPRQPNGYDCGVYVCLWTYSACCGNTLHVSDFSSTKLKAVMKFVFQKIMSNSEEQADRSSLNKPTLPSDSGISHAFFADAIQSIKDGAVEVNRVWDNVEAPDIIYSSPVPGKSSLQVIGDYLKHLSGATDHACEAPGRCKLKNVKGIHQMYLLILVVHGRYKN</sequence>
<keyword evidence="9" id="KW-1185">Reference proteome</keyword>